<evidence type="ECO:0000313" key="1">
    <source>
        <dbReference type="EMBL" id="KAK4008821.1"/>
    </source>
</evidence>
<evidence type="ECO:0000313" key="2">
    <source>
        <dbReference type="Proteomes" id="UP001234178"/>
    </source>
</evidence>
<reference evidence="1 2" key="1">
    <citation type="journal article" date="2023" name="Nucleic Acids Res.">
        <title>The hologenome of Daphnia magna reveals possible DNA methylation and microbiome-mediated evolution of the host genome.</title>
        <authorList>
            <person name="Chaturvedi A."/>
            <person name="Li X."/>
            <person name="Dhandapani V."/>
            <person name="Marshall H."/>
            <person name="Kissane S."/>
            <person name="Cuenca-Cambronero M."/>
            <person name="Asole G."/>
            <person name="Calvet F."/>
            <person name="Ruiz-Romero M."/>
            <person name="Marangio P."/>
            <person name="Guigo R."/>
            <person name="Rago D."/>
            <person name="Mirbahai L."/>
            <person name="Eastwood N."/>
            <person name="Colbourne J.K."/>
            <person name="Zhou J."/>
            <person name="Mallon E."/>
            <person name="Orsini L."/>
        </authorList>
    </citation>
    <scope>NUCLEOTIDE SEQUENCE [LARGE SCALE GENOMIC DNA]</scope>
    <source>
        <strain evidence="1">LRV0_1</strain>
    </source>
</reference>
<keyword evidence="2" id="KW-1185">Reference proteome</keyword>
<dbReference type="Proteomes" id="UP001234178">
    <property type="component" value="Unassembled WGS sequence"/>
</dbReference>
<protein>
    <submittedName>
        <fullName evidence="1">Uncharacterized protein</fullName>
    </submittedName>
</protein>
<proteinExistence type="predicted"/>
<sequence>MDVTFFGGDEGKEKIELCNQQKSLEENIALTMDNNNDARLWIAARSHSSRFDTSNQEGLYSKNS</sequence>
<organism evidence="1 2">
    <name type="scientific">Daphnia magna</name>
    <dbReference type="NCBI Taxonomy" id="35525"/>
    <lineage>
        <taxon>Eukaryota</taxon>
        <taxon>Metazoa</taxon>
        <taxon>Ecdysozoa</taxon>
        <taxon>Arthropoda</taxon>
        <taxon>Crustacea</taxon>
        <taxon>Branchiopoda</taxon>
        <taxon>Diplostraca</taxon>
        <taxon>Cladocera</taxon>
        <taxon>Anomopoda</taxon>
        <taxon>Daphniidae</taxon>
        <taxon>Daphnia</taxon>
    </lineage>
</organism>
<name>A0ABQ9Z7F7_9CRUS</name>
<dbReference type="EMBL" id="JAOYFB010000002">
    <property type="protein sequence ID" value="KAK4008821.1"/>
    <property type="molecule type" value="Genomic_DNA"/>
</dbReference>
<gene>
    <name evidence="1" type="ORF">OUZ56_013948</name>
</gene>
<accession>A0ABQ9Z7F7</accession>
<comment type="caution">
    <text evidence="1">The sequence shown here is derived from an EMBL/GenBank/DDBJ whole genome shotgun (WGS) entry which is preliminary data.</text>
</comment>